<reference evidence="4 5" key="1">
    <citation type="submission" date="2017-11" db="EMBL/GenBank/DDBJ databases">
        <title>Evolution of Phototrophy in the Chloroflexi Phylum Driven by Horizontal Gene Transfer.</title>
        <authorList>
            <person name="Ward L.M."/>
            <person name="Hemp J."/>
            <person name="Shih P.M."/>
            <person name="Mcglynn S.E."/>
            <person name="Fischer W."/>
        </authorList>
    </citation>
    <scope>NUCLEOTIDE SEQUENCE [LARGE SCALE GENOMIC DNA]</scope>
    <source>
        <strain evidence="4">JP3_13</strain>
    </source>
</reference>
<dbReference type="InterPro" id="IPR011006">
    <property type="entry name" value="CheY-like_superfamily"/>
</dbReference>
<dbReference type="InterPro" id="IPR050595">
    <property type="entry name" value="Bact_response_regulator"/>
</dbReference>
<dbReference type="PROSITE" id="PS50110">
    <property type="entry name" value="RESPONSE_REGULATORY"/>
    <property type="match status" value="1"/>
</dbReference>
<evidence type="ECO:0000313" key="4">
    <source>
        <dbReference type="EMBL" id="PJF34729.1"/>
    </source>
</evidence>
<name>A0A2M8PB03_9CHLR</name>
<dbReference type="PANTHER" id="PTHR44591">
    <property type="entry name" value="STRESS RESPONSE REGULATOR PROTEIN 1"/>
    <property type="match status" value="1"/>
</dbReference>
<dbReference type="EMBL" id="PGTM01000287">
    <property type="protein sequence ID" value="PJF34729.1"/>
    <property type="molecule type" value="Genomic_DNA"/>
</dbReference>
<evidence type="ECO:0000259" key="3">
    <source>
        <dbReference type="PROSITE" id="PS50110"/>
    </source>
</evidence>
<protein>
    <recommendedName>
        <fullName evidence="3">Response regulatory domain-containing protein</fullName>
    </recommendedName>
</protein>
<sequence length="126" mass="13879">MSSTWKVIVVEDTFDDQQLVSHVLKHHGIQVYLAKNGDECVQLLSQIEPTVIVTDLAMPGKDGWQTLVAVRSNPSTAHIPVIAITAYHSTDVAEDAIKAGFDGYFPKPINPKTFVERLQEIIGIPL</sequence>
<gene>
    <name evidence="4" type="ORF">CUN49_14185</name>
</gene>
<dbReference type="PANTHER" id="PTHR44591:SF23">
    <property type="entry name" value="CHEY SUBFAMILY"/>
    <property type="match status" value="1"/>
</dbReference>
<dbReference type="Pfam" id="PF00072">
    <property type="entry name" value="Response_reg"/>
    <property type="match status" value="1"/>
</dbReference>
<feature type="modified residue" description="4-aspartylphosphate" evidence="2">
    <location>
        <position position="55"/>
    </location>
</feature>
<comment type="caution">
    <text evidence="4">The sequence shown here is derived from an EMBL/GenBank/DDBJ whole genome shotgun (WGS) entry which is preliminary data.</text>
</comment>
<dbReference type="Proteomes" id="UP000229681">
    <property type="component" value="Unassembled WGS sequence"/>
</dbReference>
<organism evidence="4 5">
    <name type="scientific">Candidatus Thermofonsia Clade 1 bacterium</name>
    <dbReference type="NCBI Taxonomy" id="2364210"/>
    <lineage>
        <taxon>Bacteria</taxon>
        <taxon>Bacillati</taxon>
        <taxon>Chloroflexota</taxon>
        <taxon>Candidatus Thermofontia</taxon>
        <taxon>Candidatus Thermofonsia Clade 1</taxon>
    </lineage>
</organism>
<accession>A0A2M8PB03</accession>
<dbReference type="GO" id="GO:0000160">
    <property type="term" value="P:phosphorelay signal transduction system"/>
    <property type="evidence" value="ECO:0007669"/>
    <property type="project" value="InterPro"/>
</dbReference>
<dbReference type="AlphaFoldDB" id="A0A2M8PB03"/>
<feature type="domain" description="Response regulatory" evidence="3">
    <location>
        <begin position="6"/>
        <end position="122"/>
    </location>
</feature>
<dbReference type="Gene3D" id="3.40.50.2300">
    <property type="match status" value="1"/>
</dbReference>
<proteinExistence type="predicted"/>
<dbReference type="SUPFAM" id="SSF52172">
    <property type="entry name" value="CheY-like"/>
    <property type="match status" value="1"/>
</dbReference>
<evidence type="ECO:0000256" key="1">
    <source>
        <dbReference type="ARBA" id="ARBA00022553"/>
    </source>
</evidence>
<evidence type="ECO:0000256" key="2">
    <source>
        <dbReference type="PROSITE-ProRule" id="PRU00169"/>
    </source>
</evidence>
<keyword evidence="1 2" id="KW-0597">Phosphoprotein</keyword>
<dbReference type="SMART" id="SM00448">
    <property type="entry name" value="REC"/>
    <property type="match status" value="1"/>
</dbReference>
<evidence type="ECO:0000313" key="5">
    <source>
        <dbReference type="Proteomes" id="UP000229681"/>
    </source>
</evidence>
<dbReference type="InterPro" id="IPR001789">
    <property type="entry name" value="Sig_transdc_resp-reg_receiver"/>
</dbReference>